<dbReference type="InterPro" id="IPR002686">
    <property type="entry name" value="Transposase_17"/>
</dbReference>
<dbReference type="GO" id="GO:0003677">
    <property type="term" value="F:DNA binding"/>
    <property type="evidence" value="ECO:0007669"/>
    <property type="project" value="InterPro"/>
</dbReference>
<dbReference type="Pfam" id="PF01797">
    <property type="entry name" value="Y1_Tnp"/>
    <property type="match status" value="1"/>
</dbReference>
<dbReference type="PANTHER" id="PTHR34322:SF2">
    <property type="entry name" value="TRANSPOSASE IS200-LIKE DOMAIN-CONTAINING PROTEIN"/>
    <property type="match status" value="1"/>
</dbReference>
<dbReference type="GO" id="GO:0004803">
    <property type="term" value="F:transposase activity"/>
    <property type="evidence" value="ECO:0007669"/>
    <property type="project" value="InterPro"/>
</dbReference>
<proteinExistence type="predicted"/>
<accession>A0A485M0U6</accession>
<gene>
    <name evidence="2" type="ORF">SCFA_410045</name>
</gene>
<protein>
    <submittedName>
        <fullName evidence="2">Transposase</fullName>
    </submittedName>
</protein>
<name>A0A485M0U6_9ZZZZ</name>
<reference evidence="2" key="1">
    <citation type="submission" date="2019-03" db="EMBL/GenBank/DDBJ databases">
        <authorList>
            <person name="Hao L."/>
        </authorList>
    </citation>
    <scope>NUCLEOTIDE SEQUENCE</scope>
</reference>
<dbReference type="InterPro" id="IPR036515">
    <property type="entry name" value="Transposase_17_sf"/>
</dbReference>
<dbReference type="SMART" id="SM01321">
    <property type="entry name" value="Y1_Tnp"/>
    <property type="match status" value="1"/>
</dbReference>
<evidence type="ECO:0000259" key="1">
    <source>
        <dbReference type="SMART" id="SM01321"/>
    </source>
</evidence>
<organism evidence="2">
    <name type="scientific">anaerobic digester metagenome</name>
    <dbReference type="NCBI Taxonomy" id="1263854"/>
    <lineage>
        <taxon>unclassified sequences</taxon>
        <taxon>metagenomes</taxon>
        <taxon>ecological metagenomes</taxon>
    </lineage>
</organism>
<evidence type="ECO:0000313" key="2">
    <source>
        <dbReference type="EMBL" id="VFU15391.1"/>
    </source>
</evidence>
<sequence>MPRKARLVLANYPHHIIQRGHNRGVVFAHDGDYRYYLENLKEWKHELQCKVYAYCLMTNHVHLIIDPGDNPENLALLMKRVAGRQTRYINRIEKRSGTLWEGRYKSSPIENDQHLLACCRYVELNPVRALLVGTPEEYRWSSYRHKVGKVLVEWLDLDPCYLSMGESDRERQKRYMTFVQETIPRDELKMIRDSIQRGQLTGSRKFIDEVERRMKVRVEFRGQGRPKKSRK</sequence>
<dbReference type="SUPFAM" id="SSF143422">
    <property type="entry name" value="Transposase IS200-like"/>
    <property type="match status" value="1"/>
</dbReference>
<dbReference type="EMBL" id="CAADRM010000105">
    <property type="protein sequence ID" value="VFU15391.1"/>
    <property type="molecule type" value="Genomic_DNA"/>
</dbReference>
<dbReference type="Gene3D" id="3.30.70.1290">
    <property type="entry name" value="Transposase IS200-like"/>
    <property type="match status" value="1"/>
</dbReference>
<dbReference type="GO" id="GO:0006313">
    <property type="term" value="P:DNA transposition"/>
    <property type="evidence" value="ECO:0007669"/>
    <property type="project" value="InterPro"/>
</dbReference>
<dbReference type="AlphaFoldDB" id="A0A485M0U6"/>
<feature type="domain" description="Transposase IS200-like" evidence="1">
    <location>
        <begin position="9"/>
        <end position="125"/>
    </location>
</feature>
<dbReference type="PANTHER" id="PTHR34322">
    <property type="entry name" value="TRANSPOSASE, Y1_TNP DOMAIN-CONTAINING"/>
    <property type="match status" value="1"/>
</dbReference>